<dbReference type="InterPro" id="IPR007138">
    <property type="entry name" value="ABM_dom"/>
</dbReference>
<dbReference type="Gene3D" id="3.30.70.100">
    <property type="match status" value="1"/>
</dbReference>
<dbReference type="PROSITE" id="PS51725">
    <property type="entry name" value="ABM"/>
    <property type="match status" value="1"/>
</dbReference>
<dbReference type="EMBL" id="QZFV01000071">
    <property type="protein sequence ID" value="RJQ86843.1"/>
    <property type="molecule type" value="Genomic_DNA"/>
</dbReference>
<evidence type="ECO:0000313" key="2">
    <source>
        <dbReference type="EMBL" id="RJQ86843.1"/>
    </source>
</evidence>
<accession>A0A419I6E6</accession>
<organism evidence="2 3">
    <name type="scientific">Amycolatopsis panacis</name>
    <dbReference type="NCBI Taxonomy" id="2340917"/>
    <lineage>
        <taxon>Bacteria</taxon>
        <taxon>Bacillati</taxon>
        <taxon>Actinomycetota</taxon>
        <taxon>Actinomycetes</taxon>
        <taxon>Pseudonocardiales</taxon>
        <taxon>Pseudonocardiaceae</taxon>
        <taxon>Amycolatopsis</taxon>
    </lineage>
</organism>
<dbReference type="Pfam" id="PF03992">
    <property type="entry name" value="ABM"/>
    <property type="match status" value="1"/>
</dbReference>
<protein>
    <submittedName>
        <fullName evidence="2">Antibiotic biosynthesis monooxygenase</fullName>
    </submittedName>
</protein>
<evidence type="ECO:0000313" key="3">
    <source>
        <dbReference type="Proteomes" id="UP000285112"/>
    </source>
</evidence>
<feature type="domain" description="ABM" evidence="1">
    <location>
        <begin position="2"/>
        <end position="91"/>
    </location>
</feature>
<dbReference type="AlphaFoldDB" id="A0A419I6E6"/>
<name>A0A419I6E6_9PSEU</name>
<evidence type="ECO:0000259" key="1">
    <source>
        <dbReference type="PROSITE" id="PS51725"/>
    </source>
</evidence>
<sequence length="96" mass="10719">MFTFINRFTVTGDAAEFRRLLGQITAHMTAQPGFRSHRLYQSARDEAVFTEIAEWDSAEDHQRATAGKGFREPVGEAMKHATAEPAPFVLRAEHGA</sequence>
<dbReference type="RefSeq" id="WP_120023254.1">
    <property type="nucleotide sequence ID" value="NZ_QZFV01000071.1"/>
</dbReference>
<gene>
    <name evidence="2" type="ORF">D5S19_11005</name>
</gene>
<reference evidence="2 3" key="1">
    <citation type="submission" date="2018-09" db="EMBL/GenBank/DDBJ databases">
        <title>YIM PH 21725 draft genome.</title>
        <authorList>
            <person name="Miao C."/>
        </authorList>
    </citation>
    <scope>NUCLEOTIDE SEQUENCE [LARGE SCALE GENOMIC DNA]</scope>
    <source>
        <strain evidence="3">YIM PH21725</strain>
    </source>
</reference>
<dbReference type="Proteomes" id="UP000285112">
    <property type="component" value="Unassembled WGS sequence"/>
</dbReference>
<dbReference type="SUPFAM" id="SSF54909">
    <property type="entry name" value="Dimeric alpha+beta barrel"/>
    <property type="match status" value="1"/>
</dbReference>
<dbReference type="GO" id="GO:0004497">
    <property type="term" value="F:monooxygenase activity"/>
    <property type="evidence" value="ECO:0007669"/>
    <property type="project" value="UniProtKB-KW"/>
</dbReference>
<comment type="caution">
    <text evidence="2">The sequence shown here is derived from an EMBL/GenBank/DDBJ whole genome shotgun (WGS) entry which is preliminary data.</text>
</comment>
<dbReference type="OrthoDB" id="1494517at2"/>
<keyword evidence="2" id="KW-0560">Oxidoreductase</keyword>
<proteinExistence type="predicted"/>
<dbReference type="InterPro" id="IPR011008">
    <property type="entry name" value="Dimeric_a/b-barrel"/>
</dbReference>
<keyword evidence="3" id="KW-1185">Reference proteome</keyword>
<keyword evidence="2" id="KW-0503">Monooxygenase</keyword>